<reference evidence="8" key="1">
    <citation type="submission" date="2022-12" db="EMBL/GenBank/DDBJ databases">
        <title>Marinomonas 15G1-11 sp. nov, isolated from marine algae.</title>
        <authorList>
            <person name="Butt M."/>
            <person name="Choi D.G."/>
            <person name="Kim J.M."/>
            <person name="Lee J.K."/>
            <person name="Baek J.H."/>
            <person name="Jeon C.O."/>
        </authorList>
    </citation>
    <scope>NUCLEOTIDE SEQUENCE</scope>
    <source>
        <strain evidence="8">15G1-11</strain>
    </source>
</reference>
<dbReference type="InterPro" id="IPR011114">
    <property type="entry name" value="RuvA_C"/>
</dbReference>
<dbReference type="InterPro" id="IPR003583">
    <property type="entry name" value="Hlx-hairpin-Hlx_DNA-bd_motif"/>
</dbReference>
<keyword evidence="9" id="KW-1185">Reference proteome</keyword>
<name>A0ABT4JPA6_9GAMM</name>
<sequence length="202" mass="21945">MIGRLVGKLIEKMPPELLIDVGGVGYELSASMTTIYELPPVGEHVILFTHYQVKEDAHTLYGFIDKSERALFRILIKVNGIGPKMALAILSSMSADELVKFVQESDVTALTGIPGVGKKTAERLIIELRDKLGQAAKQDLFSTPEVLKQVKADPRQEAESALIALGYKPQEAAKAIALIPMSNSSSEDVIKAALKNMLRKGS</sequence>
<dbReference type="InterPro" id="IPR012340">
    <property type="entry name" value="NA-bd_OB-fold"/>
</dbReference>
<dbReference type="InterPro" id="IPR000085">
    <property type="entry name" value="RuvA"/>
</dbReference>
<dbReference type="SUPFAM" id="SSF50249">
    <property type="entry name" value="Nucleic acid-binding proteins"/>
    <property type="match status" value="1"/>
</dbReference>
<gene>
    <name evidence="6 8" type="primary">ruvA</name>
    <name evidence="8" type="ORF">O1D97_00725</name>
</gene>
<feature type="region of interest" description="Domain III" evidence="6">
    <location>
        <begin position="156"/>
        <end position="202"/>
    </location>
</feature>
<dbReference type="GO" id="GO:0016787">
    <property type="term" value="F:hydrolase activity"/>
    <property type="evidence" value="ECO:0007669"/>
    <property type="project" value="UniProtKB-KW"/>
</dbReference>
<comment type="domain">
    <text evidence="6">Has three domains with a flexible linker between the domains II and III and assumes an 'L' shape. Domain III is highly mobile and contacts RuvB.</text>
</comment>
<feature type="region of interest" description="Domain I" evidence="6">
    <location>
        <begin position="1"/>
        <end position="64"/>
    </location>
</feature>
<dbReference type="Gene3D" id="1.10.8.10">
    <property type="entry name" value="DNA helicase RuvA subunit, C-terminal domain"/>
    <property type="match status" value="1"/>
</dbReference>
<evidence type="ECO:0000256" key="4">
    <source>
        <dbReference type="ARBA" id="ARBA00023172"/>
    </source>
</evidence>
<dbReference type="InterPro" id="IPR036267">
    <property type="entry name" value="RuvA_C_sf"/>
</dbReference>
<accession>A0ABT4JPA6</accession>
<evidence type="ECO:0000313" key="8">
    <source>
        <dbReference type="EMBL" id="MCZ2720201.1"/>
    </source>
</evidence>
<evidence type="ECO:0000256" key="3">
    <source>
        <dbReference type="ARBA" id="ARBA00023125"/>
    </source>
</evidence>
<dbReference type="Proteomes" id="UP001149719">
    <property type="component" value="Unassembled WGS sequence"/>
</dbReference>
<evidence type="ECO:0000256" key="5">
    <source>
        <dbReference type="ARBA" id="ARBA00023204"/>
    </source>
</evidence>
<dbReference type="Gene3D" id="2.40.50.140">
    <property type="entry name" value="Nucleic acid-binding proteins"/>
    <property type="match status" value="1"/>
</dbReference>
<dbReference type="CDD" id="cd14332">
    <property type="entry name" value="UBA_RuvA_C"/>
    <property type="match status" value="1"/>
</dbReference>
<dbReference type="RefSeq" id="WP_269121907.1">
    <property type="nucleotide sequence ID" value="NZ_JAPUBN010000006.1"/>
</dbReference>
<evidence type="ECO:0000259" key="7">
    <source>
        <dbReference type="SMART" id="SM00278"/>
    </source>
</evidence>
<organism evidence="8 9">
    <name type="scientific">Marinomonas phaeophyticola</name>
    <dbReference type="NCBI Taxonomy" id="3004091"/>
    <lineage>
        <taxon>Bacteria</taxon>
        <taxon>Pseudomonadati</taxon>
        <taxon>Pseudomonadota</taxon>
        <taxon>Gammaproteobacteria</taxon>
        <taxon>Oceanospirillales</taxon>
        <taxon>Oceanospirillaceae</taxon>
        <taxon>Marinomonas</taxon>
    </lineage>
</organism>
<dbReference type="SMART" id="SM00278">
    <property type="entry name" value="HhH1"/>
    <property type="match status" value="2"/>
</dbReference>
<dbReference type="HAMAP" id="MF_00031">
    <property type="entry name" value="DNA_HJ_migration_RuvA"/>
    <property type="match status" value="1"/>
</dbReference>
<keyword evidence="8" id="KW-0378">Hydrolase</keyword>
<keyword evidence="4 6" id="KW-0233">DNA recombination</keyword>
<evidence type="ECO:0000256" key="6">
    <source>
        <dbReference type="HAMAP-Rule" id="MF_00031"/>
    </source>
</evidence>
<feature type="domain" description="Helix-hairpin-helix DNA-binding motif class 1" evidence="7">
    <location>
        <begin position="108"/>
        <end position="127"/>
    </location>
</feature>
<evidence type="ECO:0000256" key="2">
    <source>
        <dbReference type="ARBA" id="ARBA00022763"/>
    </source>
</evidence>
<keyword evidence="3 6" id="KW-0238">DNA-binding</keyword>
<evidence type="ECO:0000313" key="9">
    <source>
        <dbReference type="Proteomes" id="UP001149719"/>
    </source>
</evidence>
<comment type="function">
    <text evidence="6">The RuvA-RuvB-RuvC complex processes Holliday junction (HJ) DNA during genetic recombination and DNA repair, while the RuvA-RuvB complex plays an important role in the rescue of blocked DNA replication forks via replication fork reversal (RFR). RuvA specifically binds to HJ cruciform DNA, conferring on it an open structure. The RuvB hexamer acts as an ATP-dependent pump, pulling dsDNA into and through the RuvAB complex. HJ branch migration allows RuvC to scan DNA until it finds its consensus sequence, where it cleaves and resolves the cruciform DNA.</text>
</comment>
<dbReference type="Gene3D" id="1.10.150.20">
    <property type="entry name" value="5' to 3' exonuclease, C-terminal subdomain"/>
    <property type="match status" value="1"/>
</dbReference>
<keyword evidence="5 6" id="KW-0234">DNA repair</keyword>
<feature type="domain" description="Helix-hairpin-helix DNA-binding motif class 1" evidence="7">
    <location>
        <begin position="73"/>
        <end position="92"/>
    </location>
</feature>
<dbReference type="GO" id="GO:0003678">
    <property type="term" value="F:DNA helicase activity"/>
    <property type="evidence" value="ECO:0007669"/>
    <property type="project" value="UniProtKB-EC"/>
</dbReference>
<dbReference type="NCBIfam" id="TIGR00084">
    <property type="entry name" value="ruvA"/>
    <property type="match status" value="1"/>
</dbReference>
<comment type="similarity">
    <text evidence="6">Belongs to the RuvA family.</text>
</comment>
<dbReference type="EMBL" id="JAPUBN010000006">
    <property type="protein sequence ID" value="MCZ2720201.1"/>
    <property type="molecule type" value="Genomic_DNA"/>
</dbReference>
<keyword evidence="2 6" id="KW-0227">DNA damage</keyword>
<dbReference type="Pfam" id="PF14520">
    <property type="entry name" value="HHH_5"/>
    <property type="match status" value="1"/>
</dbReference>
<dbReference type="SUPFAM" id="SSF46929">
    <property type="entry name" value="DNA helicase RuvA subunit, C-terminal domain"/>
    <property type="match status" value="1"/>
</dbReference>
<dbReference type="InterPro" id="IPR010994">
    <property type="entry name" value="RuvA_2-like"/>
</dbReference>
<dbReference type="SUPFAM" id="SSF47781">
    <property type="entry name" value="RuvA domain 2-like"/>
    <property type="match status" value="1"/>
</dbReference>
<comment type="subcellular location">
    <subcellularLocation>
        <location evidence="6">Cytoplasm</location>
    </subcellularLocation>
</comment>
<proteinExistence type="inferred from homology"/>
<comment type="caution">
    <text evidence="8">The sequence shown here is derived from an EMBL/GenBank/DDBJ whole genome shotgun (WGS) entry which is preliminary data.</text>
</comment>
<dbReference type="Pfam" id="PF07499">
    <property type="entry name" value="RuvA_C"/>
    <property type="match status" value="1"/>
</dbReference>
<comment type="caution">
    <text evidence="6">Lacks conserved residue(s) required for the propagation of feature annotation.</text>
</comment>
<dbReference type="InterPro" id="IPR013849">
    <property type="entry name" value="DNA_helicase_Holl-junc_RuvA_I"/>
</dbReference>
<dbReference type="Pfam" id="PF01330">
    <property type="entry name" value="RuvA_N"/>
    <property type="match status" value="1"/>
</dbReference>
<keyword evidence="1 6" id="KW-0963">Cytoplasm</keyword>
<evidence type="ECO:0000256" key="1">
    <source>
        <dbReference type="ARBA" id="ARBA00022490"/>
    </source>
</evidence>
<protein>
    <recommendedName>
        <fullName evidence="6">Holliday junction branch migration complex subunit RuvA</fullName>
    </recommendedName>
</protein>
<comment type="subunit">
    <text evidence="6">Homotetramer. Forms an RuvA(8)-RuvB(12)-Holliday junction (HJ) complex. HJ DNA is sandwiched between 2 RuvA tetramers; dsDNA enters through RuvA and exits via RuvB. An RuvB hexamer assembles on each DNA strand where it exits the tetramer. Each RuvB hexamer is contacted by two RuvA subunits (via domain III) on 2 adjacent RuvB subunits; this complex drives branch migration. In the full resolvosome a probable DNA-RuvA(4)-RuvB(12)-RuvC(2) complex forms which resolves the HJ.</text>
</comment>